<organism evidence="1 2">
    <name type="scientific">Ignelater luminosus</name>
    <name type="common">Cucubano</name>
    <name type="synonym">Pyrophorus luminosus</name>
    <dbReference type="NCBI Taxonomy" id="2038154"/>
    <lineage>
        <taxon>Eukaryota</taxon>
        <taxon>Metazoa</taxon>
        <taxon>Ecdysozoa</taxon>
        <taxon>Arthropoda</taxon>
        <taxon>Hexapoda</taxon>
        <taxon>Insecta</taxon>
        <taxon>Pterygota</taxon>
        <taxon>Neoptera</taxon>
        <taxon>Endopterygota</taxon>
        <taxon>Coleoptera</taxon>
        <taxon>Polyphaga</taxon>
        <taxon>Elateriformia</taxon>
        <taxon>Elateroidea</taxon>
        <taxon>Elateridae</taxon>
        <taxon>Agrypninae</taxon>
        <taxon>Pyrophorini</taxon>
        <taxon>Ignelater</taxon>
    </lineage>
</organism>
<dbReference type="Proteomes" id="UP000801492">
    <property type="component" value="Unassembled WGS sequence"/>
</dbReference>
<evidence type="ECO:0000313" key="1">
    <source>
        <dbReference type="EMBL" id="KAF2890850.1"/>
    </source>
</evidence>
<proteinExistence type="predicted"/>
<keyword evidence="2" id="KW-1185">Reference proteome</keyword>
<gene>
    <name evidence="1" type="ORF">ILUMI_15323</name>
</gene>
<dbReference type="OrthoDB" id="8189124at2759"/>
<protein>
    <submittedName>
        <fullName evidence="1">Uncharacterized protein</fullName>
    </submittedName>
</protein>
<dbReference type="EMBL" id="VTPC01045258">
    <property type="protein sequence ID" value="KAF2890850.1"/>
    <property type="molecule type" value="Genomic_DNA"/>
</dbReference>
<name>A0A8K0G3Z7_IGNLU</name>
<evidence type="ECO:0000313" key="2">
    <source>
        <dbReference type="Proteomes" id="UP000801492"/>
    </source>
</evidence>
<accession>A0A8K0G3Z7</accession>
<reference evidence="1" key="1">
    <citation type="submission" date="2019-08" db="EMBL/GenBank/DDBJ databases">
        <title>The genome of the North American firefly Photinus pyralis.</title>
        <authorList>
            <consortium name="Photinus pyralis genome working group"/>
            <person name="Fallon T.R."/>
            <person name="Sander Lower S.E."/>
            <person name="Weng J.-K."/>
        </authorList>
    </citation>
    <scope>NUCLEOTIDE SEQUENCE</scope>
    <source>
        <strain evidence="1">TRF0915ILg1</strain>
        <tissue evidence="1">Whole body</tissue>
    </source>
</reference>
<dbReference type="AlphaFoldDB" id="A0A8K0G3Z7"/>
<comment type="caution">
    <text evidence="1">The sequence shown here is derived from an EMBL/GenBank/DDBJ whole genome shotgun (WGS) entry which is preliminary data.</text>
</comment>
<sequence length="162" mass="18525">MPSTQEEWQTISDKFQEIWNFPHCIGAIDGKPVVLQAPINTGRDAAFPLSEHIMKPYSGIHPNGSTKRIFNYRLSRARRVVENAFETTTLQGIIILPLLLFDIEINGETRLGDWRQDQNEQISVLPLKSVARRNKVTAEKVRDNLANYFCTSGALHWQDKYA</sequence>